<keyword evidence="3" id="KW-0560">Oxidoreductase</keyword>
<evidence type="ECO:0000259" key="5">
    <source>
        <dbReference type="Pfam" id="PF00107"/>
    </source>
</evidence>
<evidence type="ECO:0000256" key="3">
    <source>
        <dbReference type="ARBA" id="ARBA00023002"/>
    </source>
</evidence>
<evidence type="ECO:0000256" key="1">
    <source>
        <dbReference type="ARBA" id="ARBA00022723"/>
    </source>
</evidence>
<dbReference type="InterPro" id="IPR013154">
    <property type="entry name" value="ADH-like_N"/>
</dbReference>
<dbReference type="InterPro" id="IPR013149">
    <property type="entry name" value="ADH-like_C"/>
</dbReference>
<dbReference type="Pfam" id="PF00107">
    <property type="entry name" value="ADH_zinc_N"/>
    <property type="match status" value="1"/>
</dbReference>
<keyword evidence="1 4" id="KW-0479">Metal-binding</keyword>
<evidence type="ECO:0000313" key="9">
    <source>
        <dbReference type="Proteomes" id="UP000186216"/>
    </source>
</evidence>
<dbReference type="PANTHER" id="PTHR43401">
    <property type="entry name" value="L-THREONINE 3-DEHYDROGENASE"/>
    <property type="match status" value="1"/>
</dbReference>
<keyword evidence="2 4" id="KW-0862">Zinc</keyword>
<keyword evidence="10" id="KW-1185">Reference proteome</keyword>
<dbReference type="SUPFAM" id="SSF51735">
    <property type="entry name" value="NAD(P)-binding Rossmann-fold domains"/>
    <property type="match status" value="1"/>
</dbReference>
<protein>
    <submittedName>
        <fullName evidence="7">L-gulonate 5-dehydrogenase</fullName>
    </submittedName>
    <submittedName>
        <fullName evidence="8">Zn-dependent oxidoreductase</fullName>
    </submittedName>
</protein>
<dbReference type="CDD" id="cd08261">
    <property type="entry name" value="Zn_ADH7"/>
    <property type="match status" value="1"/>
</dbReference>
<proteinExistence type="inferred from homology"/>
<name>A0AA45W2P5_9RHOB</name>
<organism evidence="7 9">
    <name type="scientific">Paracoccus saliphilus</name>
    <dbReference type="NCBI Taxonomy" id="405559"/>
    <lineage>
        <taxon>Bacteria</taxon>
        <taxon>Pseudomonadati</taxon>
        <taxon>Pseudomonadota</taxon>
        <taxon>Alphaproteobacteria</taxon>
        <taxon>Rhodobacterales</taxon>
        <taxon>Paracoccaceae</taxon>
        <taxon>Paracoccus</taxon>
    </lineage>
</organism>
<comment type="similarity">
    <text evidence="4">Belongs to the zinc-containing alcohol dehydrogenase family.</text>
</comment>
<dbReference type="EMBL" id="CP067140">
    <property type="protein sequence ID" value="WCR01417.1"/>
    <property type="molecule type" value="Genomic_DNA"/>
</dbReference>
<dbReference type="InterPro" id="IPR050129">
    <property type="entry name" value="Zn_alcohol_dh"/>
</dbReference>
<dbReference type="RefSeq" id="WP_076524496.1">
    <property type="nucleotide sequence ID" value="NZ_CP067140.1"/>
</dbReference>
<dbReference type="GO" id="GO:0016491">
    <property type="term" value="F:oxidoreductase activity"/>
    <property type="evidence" value="ECO:0007669"/>
    <property type="project" value="UniProtKB-KW"/>
</dbReference>
<sequence length="338" mass="36215">MKSILVEAPRRMSIVDLPIPDPTPGEVRIRVRHAGICGSDLHIFHGNHPYVQFPRVIGHEFAGHIDAVGDGVDPALEGTRVAVNPVVNCGQCYPCRAGRPNVCLNLQVVGVHREGGFAEYCCVPAQCAVPVPDEVDDRAAATVEPFSIAANMLSRTEVMAEDTALVYGAGPIGMTVIQALSGVHGLDRLIVADRIDSRLDWARTSGASIVVNTTRQSLAGTLAEAGLSPSLIIDAACHPSIVEEALDLASPAARIGLMGFSSEASAIPQRKLNAKELTLYASRLNNRKFPEVIGWMSHKQIEPERFISHSFPATAVHEAFALLEGHPIACCKVLLDFN</sequence>
<dbReference type="SUPFAM" id="SSF50129">
    <property type="entry name" value="GroES-like"/>
    <property type="match status" value="1"/>
</dbReference>
<feature type="domain" description="Alcohol dehydrogenase-like C-terminal" evidence="5">
    <location>
        <begin position="171"/>
        <end position="297"/>
    </location>
</feature>
<evidence type="ECO:0000313" key="7">
    <source>
        <dbReference type="EMBL" id="SIS69753.1"/>
    </source>
</evidence>
<comment type="cofactor">
    <cofactor evidence="4">
        <name>Zn(2+)</name>
        <dbReference type="ChEBI" id="CHEBI:29105"/>
    </cofactor>
</comment>
<dbReference type="InterPro" id="IPR011032">
    <property type="entry name" value="GroES-like_sf"/>
</dbReference>
<accession>A0AA45W2P5</accession>
<evidence type="ECO:0000313" key="8">
    <source>
        <dbReference type="EMBL" id="WCR01417.1"/>
    </source>
</evidence>
<dbReference type="InterPro" id="IPR002328">
    <property type="entry name" value="ADH_Zn_CS"/>
</dbReference>
<dbReference type="Pfam" id="PF08240">
    <property type="entry name" value="ADH_N"/>
    <property type="match status" value="1"/>
</dbReference>
<dbReference type="Gene3D" id="3.90.180.10">
    <property type="entry name" value="Medium-chain alcohol dehydrogenases, catalytic domain"/>
    <property type="match status" value="1"/>
</dbReference>
<dbReference type="EMBL" id="FTOU01000003">
    <property type="protein sequence ID" value="SIS69753.1"/>
    <property type="molecule type" value="Genomic_DNA"/>
</dbReference>
<evidence type="ECO:0000313" key="10">
    <source>
        <dbReference type="Proteomes" id="UP001215549"/>
    </source>
</evidence>
<dbReference type="GO" id="GO:0008270">
    <property type="term" value="F:zinc ion binding"/>
    <property type="evidence" value="ECO:0007669"/>
    <property type="project" value="InterPro"/>
</dbReference>
<dbReference type="InterPro" id="IPR036291">
    <property type="entry name" value="NAD(P)-bd_dom_sf"/>
</dbReference>
<evidence type="ECO:0000259" key="6">
    <source>
        <dbReference type="Pfam" id="PF08240"/>
    </source>
</evidence>
<dbReference type="PROSITE" id="PS00059">
    <property type="entry name" value="ADH_ZINC"/>
    <property type="match status" value="1"/>
</dbReference>
<dbReference type="NCBIfam" id="NF007489">
    <property type="entry name" value="PRK10083.1"/>
    <property type="match status" value="1"/>
</dbReference>
<dbReference type="Gene3D" id="3.40.50.720">
    <property type="entry name" value="NAD(P)-binding Rossmann-like Domain"/>
    <property type="match status" value="1"/>
</dbReference>
<gene>
    <name evidence="8" type="ORF">JHX88_10670</name>
    <name evidence="7" type="ORF">SAMN05421772_10366</name>
</gene>
<reference evidence="8 10" key="2">
    <citation type="submission" date="2021-01" db="EMBL/GenBank/DDBJ databases">
        <title>Biogeographic distribution of Paracoccus.</title>
        <authorList>
            <person name="Hollensteiner J."/>
            <person name="Leineberger J."/>
            <person name="Brinkhoff T."/>
            <person name="Daniel R."/>
        </authorList>
    </citation>
    <scope>NUCLEOTIDE SEQUENCE [LARGE SCALE GENOMIC DNA]</scope>
    <source>
        <strain evidence="8 10">DSM 18447</strain>
    </source>
</reference>
<reference evidence="7 9" key="1">
    <citation type="submission" date="2017-01" db="EMBL/GenBank/DDBJ databases">
        <authorList>
            <person name="Varghese N."/>
            <person name="Submissions S."/>
        </authorList>
    </citation>
    <scope>NUCLEOTIDE SEQUENCE [LARGE SCALE GENOMIC DNA]</scope>
    <source>
        <strain evidence="7 9">DSM 18447</strain>
    </source>
</reference>
<dbReference type="Proteomes" id="UP001215549">
    <property type="component" value="Chromosome"/>
</dbReference>
<dbReference type="AlphaFoldDB" id="A0AA45W2P5"/>
<evidence type="ECO:0000256" key="2">
    <source>
        <dbReference type="ARBA" id="ARBA00022833"/>
    </source>
</evidence>
<feature type="domain" description="Alcohol dehydrogenase-like N-terminal" evidence="6">
    <location>
        <begin position="24"/>
        <end position="133"/>
    </location>
</feature>
<dbReference type="PANTHER" id="PTHR43401:SF2">
    <property type="entry name" value="L-THREONINE 3-DEHYDROGENASE"/>
    <property type="match status" value="1"/>
</dbReference>
<evidence type="ECO:0000256" key="4">
    <source>
        <dbReference type="RuleBase" id="RU361277"/>
    </source>
</evidence>
<dbReference type="Proteomes" id="UP000186216">
    <property type="component" value="Unassembled WGS sequence"/>
</dbReference>